<evidence type="ECO:0000313" key="4">
    <source>
        <dbReference type="Proteomes" id="UP000576393"/>
    </source>
</evidence>
<name>A0A852V2E1_9ACTN</name>
<dbReference type="Pfam" id="PF02915">
    <property type="entry name" value="Rubrerythrin"/>
    <property type="match status" value="2"/>
</dbReference>
<sequence length="326" mass="34994">MHSRRSAWRKTGAVILGTAAIVAAPAGAAMAATAPRGDDLSPATRAHLNDAIQGEAFASAKYRAYGEQAAQEGLPKVRELFDRTADTELREHLTEQAKLTGLVGDNAANLRRSIGGESYETSKMYRDFAKQAKADGERKAARLFTEIGRDEAGHRARFAKALKAVTAPAAGVTVPTDVTVKPVRIKAGPPQVSARRTLENLRTALRGEALASAKYTLYADRARQTDQPELATLFDRTAGIERTEHFAEQAELAGLVRDTRTDLRTAVAGEKQEGERMYPGYARQAEADGDRKAAEVFADTARDELKHSAAFADALSGLQGQGSGTD</sequence>
<dbReference type="InterPro" id="IPR003251">
    <property type="entry name" value="Rr_diiron-bd_dom"/>
</dbReference>
<dbReference type="CDD" id="cd01041">
    <property type="entry name" value="Rubrerythrin"/>
    <property type="match status" value="2"/>
</dbReference>
<dbReference type="GO" id="GO:0046872">
    <property type="term" value="F:metal ion binding"/>
    <property type="evidence" value="ECO:0007669"/>
    <property type="project" value="InterPro"/>
</dbReference>
<accession>A0A852V2E1</accession>
<evidence type="ECO:0000259" key="2">
    <source>
        <dbReference type="PROSITE" id="PS50905"/>
    </source>
</evidence>
<dbReference type="Gene3D" id="1.20.1260.10">
    <property type="match status" value="2"/>
</dbReference>
<feature type="signal peptide" evidence="1">
    <location>
        <begin position="1"/>
        <end position="31"/>
    </location>
</feature>
<keyword evidence="1" id="KW-0732">Signal</keyword>
<dbReference type="InterPro" id="IPR009040">
    <property type="entry name" value="Ferritin-like_diiron"/>
</dbReference>
<evidence type="ECO:0000313" key="3">
    <source>
        <dbReference type="EMBL" id="NYF42659.1"/>
    </source>
</evidence>
<gene>
    <name evidence="3" type="ORF">HDA43_004860</name>
</gene>
<protein>
    <submittedName>
        <fullName evidence="3">Rubrerythrin</fullName>
    </submittedName>
</protein>
<feature type="domain" description="Ferritin-like diiron" evidence="2">
    <location>
        <begin position="38"/>
        <end position="169"/>
    </location>
</feature>
<dbReference type="InterPro" id="IPR009078">
    <property type="entry name" value="Ferritin-like_SF"/>
</dbReference>
<dbReference type="RefSeq" id="WP_218912389.1">
    <property type="nucleotide sequence ID" value="NZ_JACCCO010000002.1"/>
</dbReference>
<organism evidence="3 4">
    <name type="scientific">Streptosporangium sandarakinum</name>
    <dbReference type="NCBI Taxonomy" id="1260955"/>
    <lineage>
        <taxon>Bacteria</taxon>
        <taxon>Bacillati</taxon>
        <taxon>Actinomycetota</taxon>
        <taxon>Actinomycetes</taxon>
        <taxon>Streptosporangiales</taxon>
        <taxon>Streptosporangiaceae</taxon>
        <taxon>Streptosporangium</taxon>
    </lineage>
</organism>
<keyword evidence="4" id="KW-1185">Reference proteome</keyword>
<evidence type="ECO:0000256" key="1">
    <source>
        <dbReference type="SAM" id="SignalP"/>
    </source>
</evidence>
<dbReference type="PANTHER" id="PTHR33746">
    <property type="entry name" value="RUBRERYTHRIN"/>
    <property type="match status" value="1"/>
</dbReference>
<feature type="domain" description="Ferritin-like diiron" evidence="2">
    <location>
        <begin position="191"/>
        <end position="322"/>
    </location>
</feature>
<dbReference type="EMBL" id="JACCCO010000002">
    <property type="protein sequence ID" value="NYF42659.1"/>
    <property type="molecule type" value="Genomic_DNA"/>
</dbReference>
<dbReference type="GO" id="GO:0016491">
    <property type="term" value="F:oxidoreductase activity"/>
    <property type="evidence" value="ECO:0007669"/>
    <property type="project" value="InterPro"/>
</dbReference>
<dbReference type="Proteomes" id="UP000576393">
    <property type="component" value="Unassembled WGS sequence"/>
</dbReference>
<dbReference type="InterPro" id="IPR012347">
    <property type="entry name" value="Ferritin-like"/>
</dbReference>
<dbReference type="AlphaFoldDB" id="A0A852V2E1"/>
<feature type="chain" id="PRO_5032541604" evidence="1">
    <location>
        <begin position="32"/>
        <end position="326"/>
    </location>
</feature>
<dbReference type="InterPro" id="IPR052753">
    <property type="entry name" value="Rbr2/Nigerythrin"/>
</dbReference>
<reference evidence="3 4" key="1">
    <citation type="submission" date="2020-07" db="EMBL/GenBank/DDBJ databases">
        <title>Sequencing the genomes of 1000 actinobacteria strains.</title>
        <authorList>
            <person name="Klenk H.-P."/>
        </authorList>
    </citation>
    <scope>NUCLEOTIDE SEQUENCE [LARGE SCALE GENOMIC DNA]</scope>
    <source>
        <strain evidence="3 4">DSM 45763</strain>
    </source>
</reference>
<dbReference type="PANTHER" id="PTHR33746:SF4">
    <property type="entry name" value="RUBRERYTHRIN"/>
    <property type="match status" value="1"/>
</dbReference>
<dbReference type="SUPFAM" id="SSF47240">
    <property type="entry name" value="Ferritin-like"/>
    <property type="match status" value="2"/>
</dbReference>
<dbReference type="PROSITE" id="PS50905">
    <property type="entry name" value="FERRITIN_LIKE"/>
    <property type="match status" value="2"/>
</dbReference>
<proteinExistence type="predicted"/>
<comment type="caution">
    <text evidence="3">The sequence shown here is derived from an EMBL/GenBank/DDBJ whole genome shotgun (WGS) entry which is preliminary data.</text>
</comment>